<name>A0A7C2JZW1_9PLAN</name>
<organism evidence="7">
    <name type="scientific">Schlesneria paludicola</name>
    <dbReference type="NCBI Taxonomy" id="360056"/>
    <lineage>
        <taxon>Bacteria</taxon>
        <taxon>Pseudomonadati</taxon>
        <taxon>Planctomycetota</taxon>
        <taxon>Planctomycetia</taxon>
        <taxon>Planctomycetales</taxon>
        <taxon>Planctomycetaceae</taxon>
        <taxon>Schlesneria</taxon>
    </lineage>
</organism>
<evidence type="ECO:0000256" key="5">
    <source>
        <dbReference type="ARBA" id="ARBA00023237"/>
    </source>
</evidence>
<dbReference type="GO" id="GO:0015562">
    <property type="term" value="F:efflux transmembrane transporter activity"/>
    <property type="evidence" value="ECO:0007669"/>
    <property type="project" value="InterPro"/>
</dbReference>
<keyword evidence="3" id="KW-0812">Transmembrane</keyword>
<dbReference type="GO" id="GO:0009279">
    <property type="term" value="C:cell outer membrane"/>
    <property type="evidence" value="ECO:0007669"/>
    <property type="project" value="UniProtKB-SubCell"/>
</dbReference>
<protein>
    <submittedName>
        <fullName evidence="7">Transporter</fullName>
    </submittedName>
</protein>
<comment type="subcellular location">
    <subcellularLocation>
        <location evidence="1">Cell outer membrane</location>
    </subcellularLocation>
</comment>
<dbReference type="InterPro" id="IPR051906">
    <property type="entry name" value="TolC-like"/>
</dbReference>
<feature type="region of interest" description="Disordered" evidence="6">
    <location>
        <begin position="55"/>
        <end position="131"/>
    </location>
</feature>
<dbReference type="EMBL" id="DSOK01000273">
    <property type="protein sequence ID" value="HEN15722.1"/>
    <property type="molecule type" value="Genomic_DNA"/>
</dbReference>
<reference evidence="7" key="1">
    <citation type="journal article" date="2020" name="mSystems">
        <title>Genome- and Community-Level Interaction Insights into Carbon Utilization and Element Cycling Functions of Hydrothermarchaeota in Hydrothermal Sediment.</title>
        <authorList>
            <person name="Zhou Z."/>
            <person name="Liu Y."/>
            <person name="Xu W."/>
            <person name="Pan J."/>
            <person name="Luo Z.H."/>
            <person name="Li M."/>
        </authorList>
    </citation>
    <scope>NUCLEOTIDE SEQUENCE [LARGE SCALE GENOMIC DNA]</scope>
    <source>
        <strain evidence="7">SpSt-339</strain>
    </source>
</reference>
<dbReference type="PANTHER" id="PTHR30026">
    <property type="entry name" value="OUTER MEMBRANE PROTEIN TOLC"/>
    <property type="match status" value="1"/>
</dbReference>
<dbReference type="AlphaFoldDB" id="A0A7C2JZW1"/>
<gene>
    <name evidence="7" type="ORF">ENQ76_09680</name>
</gene>
<evidence type="ECO:0000256" key="3">
    <source>
        <dbReference type="ARBA" id="ARBA00022692"/>
    </source>
</evidence>
<keyword evidence="2" id="KW-1134">Transmembrane beta strand</keyword>
<keyword evidence="4" id="KW-0472">Membrane</keyword>
<evidence type="ECO:0000256" key="2">
    <source>
        <dbReference type="ARBA" id="ARBA00022452"/>
    </source>
</evidence>
<evidence type="ECO:0000313" key="7">
    <source>
        <dbReference type="EMBL" id="HEN15722.1"/>
    </source>
</evidence>
<evidence type="ECO:0000256" key="1">
    <source>
        <dbReference type="ARBA" id="ARBA00004442"/>
    </source>
</evidence>
<keyword evidence="5" id="KW-0998">Cell outer membrane</keyword>
<dbReference type="Gene3D" id="1.20.1600.10">
    <property type="entry name" value="Outer membrane efflux proteins (OEP)"/>
    <property type="match status" value="1"/>
</dbReference>
<dbReference type="GO" id="GO:1990281">
    <property type="term" value="C:efflux pump complex"/>
    <property type="evidence" value="ECO:0007669"/>
    <property type="project" value="TreeGrafter"/>
</dbReference>
<sequence>MAADEWIPAGGDRGAAFQGGRPAARKEITAQTACLVLCLLTVAGCTTTRVTVNSTASARPEIDPSPARSQLLAAPSTADAEESSADTASDIELVNAIDRQDLPVDAGELPPSPDGRDSAAGDPPSAGPTQPIGLEQVVAAIYQSYPLLQIAQRERNIAYGDNVTAQGEFDLKLKAETANTPEGFYETYRHGVGFDQPLYGGGSVFGGYRVGRGSFEPWYLERQTNDGGELKLGLSVPLWQNRAIDERRAQLWRTAYGRDLVEPEIRTQLLLFIRDGSIAYWEWVGAGQQFHYAEQLLNLAQDRDSQLRRQVREGFRPESDLTDNERLIVSRRVKRLDTLRKLQTTAAKLSLYLRLPDGTPFVPPSDLLPGTFPEPQPINPQLLEQDIAFAQSRRPELQALDVVRQMLNVDLSQAQNLLQPELDAVVSNSKDLGGPTSSKRDKSPYELEAGVYFSVPLQRRKALGKIAAIEGKLAQVSAKRQFAADKVSVEVRAAVIALDTAYQAIGQAREAVRLNEEMQQFELIRLEQGASDFLRLNLREQATFDARVAEVDALLRYFEAQAEYRAAVAADIPDASGLPHVFE</sequence>
<comment type="caution">
    <text evidence="7">The sequence shown here is derived from an EMBL/GenBank/DDBJ whole genome shotgun (WGS) entry which is preliminary data.</text>
</comment>
<evidence type="ECO:0000256" key="6">
    <source>
        <dbReference type="SAM" id="MobiDB-lite"/>
    </source>
</evidence>
<proteinExistence type="predicted"/>
<accession>A0A7C2JZW1</accession>
<dbReference type="GO" id="GO:0015288">
    <property type="term" value="F:porin activity"/>
    <property type="evidence" value="ECO:0007669"/>
    <property type="project" value="TreeGrafter"/>
</dbReference>
<dbReference type="SUPFAM" id="SSF56954">
    <property type="entry name" value="Outer membrane efflux proteins (OEP)"/>
    <property type="match status" value="1"/>
</dbReference>
<evidence type="ECO:0000256" key="4">
    <source>
        <dbReference type="ARBA" id="ARBA00023136"/>
    </source>
</evidence>
<dbReference type="PANTHER" id="PTHR30026:SF21">
    <property type="entry name" value="SLR1270 PROTEIN"/>
    <property type="match status" value="1"/>
</dbReference>